<keyword evidence="1" id="KW-1133">Transmembrane helix</keyword>
<reference evidence="2 3" key="1">
    <citation type="submission" date="2018-10" db="EMBL/GenBank/DDBJ databases">
        <title>Genomic Encyclopedia of Archaeal and Bacterial Type Strains, Phase II (KMG-II): from individual species to whole genera.</title>
        <authorList>
            <person name="Goeker M."/>
        </authorList>
    </citation>
    <scope>NUCLEOTIDE SEQUENCE [LARGE SCALE GENOMIC DNA]</scope>
    <source>
        <strain evidence="2 3">DSM 45657</strain>
    </source>
</reference>
<feature type="transmembrane region" description="Helical" evidence="1">
    <location>
        <begin position="145"/>
        <end position="164"/>
    </location>
</feature>
<feature type="transmembrane region" description="Helical" evidence="1">
    <location>
        <begin position="107"/>
        <end position="125"/>
    </location>
</feature>
<sequence length="180" mass="19431">MGDDEEQDEVERVYPPGAAVFAPAPQPPPYHPVVRGGRSRPLLSVLAIVCVGVQIAASFGVFSPGSRLSKLDLMFLACLAVLALVVNLLALALIWKSLVESEPWCGFLTVLVALFAGWHGLFLFALVRWGPSPLWSAFDNNRASIAYQAGMTVVYLVLFVTNLATSRPSRTGPACPPPRR</sequence>
<keyword evidence="1" id="KW-0472">Membrane</keyword>
<dbReference type="AlphaFoldDB" id="A0A421BCN5"/>
<protein>
    <recommendedName>
        <fullName evidence="4">MARVEL domain-containing protein</fullName>
    </recommendedName>
</protein>
<keyword evidence="3" id="KW-1185">Reference proteome</keyword>
<dbReference type="RefSeq" id="WP_121390629.1">
    <property type="nucleotide sequence ID" value="NZ_RCDD01000001.1"/>
</dbReference>
<evidence type="ECO:0000313" key="2">
    <source>
        <dbReference type="EMBL" id="RLK62107.1"/>
    </source>
</evidence>
<name>A0A421BCN5_9PSEU</name>
<evidence type="ECO:0008006" key="4">
    <source>
        <dbReference type="Google" id="ProtNLM"/>
    </source>
</evidence>
<dbReference type="EMBL" id="RCDD01000001">
    <property type="protein sequence ID" value="RLK62107.1"/>
    <property type="molecule type" value="Genomic_DNA"/>
</dbReference>
<evidence type="ECO:0000256" key="1">
    <source>
        <dbReference type="SAM" id="Phobius"/>
    </source>
</evidence>
<proteinExistence type="predicted"/>
<keyword evidence="1" id="KW-0812">Transmembrane</keyword>
<comment type="caution">
    <text evidence="2">The sequence shown here is derived from an EMBL/GenBank/DDBJ whole genome shotgun (WGS) entry which is preliminary data.</text>
</comment>
<feature type="transmembrane region" description="Helical" evidence="1">
    <location>
        <begin position="42"/>
        <end position="62"/>
    </location>
</feature>
<organism evidence="2 3">
    <name type="scientific">Actinokineospora cianjurensis</name>
    <dbReference type="NCBI Taxonomy" id="585224"/>
    <lineage>
        <taxon>Bacteria</taxon>
        <taxon>Bacillati</taxon>
        <taxon>Actinomycetota</taxon>
        <taxon>Actinomycetes</taxon>
        <taxon>Pseudonocardiales</taxon>
        <taxon>Pseudonocardiaceae</taxon>
        <taxon>Actinokineospora</taxon>
    </lineage>
</organism>
<accession>A0A421BCN5</accession>
<evidence type="ECO:0000313" key="3">
    <source>
        <dbReference type="Proteomes" id="UP000282454"/>
    </source>
</evidence>
<gene>
    <name evidence="2" type="ORF">CLV68_2660</name>
</gene>
<dbReference type="Proteomes" id="UP000282454">
    <property type="component" value="Unassembled WGS sequence"/>
</dbReference>
<feature type="transmembrane region" description="Helical" evidence="1">
    <location>
        <begin position="74"/>
        <end position="95"/>
    </location>
</feature>